<evidence type="ECO:0000313" key="3">
    <source>
        <dbReference type="EMBL" id="KAG0013813.1"/>
    </source>
</evidence>
<dbReference type="GO" id="GO:0030674">
    <property type="term" value="F:protein-macromolecule adaptor activity"/>
    <property type="evidence" value="ECO:0007669"/>
    <property type="project" value="TreeGrafter"/>
</dbReference>
<feature type="domain" description="Arrestin C-terminal-like" evidence="2">
    <location>
        <begin position="181"/>
        <end position="320"/>
    </location>
</feature>
<sequence length="340" mass="38022">MTQKQENSKELKLSIPTPGKGPGDVPLVIGAHDTPGAIKGAVSFECNYDCKGSNIIIKYTALAEVRWSTKSGNKTIHYRGRHLYDKKIVQMTLQHTQEGKVSAGKYLCPFYFSIDAMYMPSSFVGTYAWMTYKVRATLVRKFPSVNLVREQVVWVLNSALPRPERPLIDTPTQMTRYKGVLMKTVPYICIIPSNVIYLGQQVPITIKILPAESPVQVMSGVIKLKQYTTLNVRGGEKSNKKELLNVTLKDGWPQAEARNSWQRTIVVPIPGFPQVTPSISSPMITKSHILKLILNAKIGKNGHRSELRVEMPVTITGPRPAGEPYPSFDLHRYLACVDKI</sequence>
<accession>A0A9P6SZG0</accession>
<evidence type="ECO:0000256" key="1">
    <source>
        <dbReference type="SAM" id="MobiDB-lite"/>
    </source>
</evidence>
<dbReference type="PANTHER" id="PTHR11188:SF17">
    <property type="entry name" value="FI21816P1"/>
    <property type="match status" value="1"/>
</dbReference>
<dbReference type="InterPro" id="IPR014752">
    <property type="entry name" value="Arrestin-like_C"/>
</dbReference>
<reference evidence="3" key="1">
    <citation type="journal article" date="2020" name="Fungal Divers.">
        <title>Resolving the Mortierellaceae phylogeny through synthesis of multi-gene phylogenetics and phylogenomics.</title>
        <authorList>
            <person name="Vandepol N."/>
            <person name="Liber J."/>
            <person name="Desiro A."/>
            <person name="Na H."/>
            <person name="Kennedy M."/>
            <person name="Barry K."/>
            <person name="Grigoriev I.V."/>
            <person name="Miller A.N."/>
            <person name="O'Donnell K."/>
            <person name="Stajich J.E."/>
            <person name="Bonito G."/>
        </authorList>
    </citation>
    <scope>NUCLEOTIDE SEQUENCE</scope>
    <source>
        <strain evidence="3">NRRL 2769</strain>
    </source>
</reference>
<proteinExistence type="predicted"/>
<evidence type="ECO:0000313" key="4">
    <source>
        <dbReference type="Proteomes" id="UP000703661"/>
    </source>
</evidence>
<keyword evidence="4" id="KW-1185">Reference proteome</keyword>
<dbReference type="Gene3D" id="2.60.40.640">
    <property type="match status" value="2"/>
</dbReference>
<dbReference type="OrthoDB" id="2333384at2759"/>
<dbReference type="SMART" id="SM01017">
    <property type="entry name" value="Arrestin_C"/>
    <property type="match status" value="1"/>
</dbReference>
<comment type="caution">
    <text evidence="3">The sequence shown here is derived from an EMBL/GenBank/DDBJ whole genome shotgun (WGS) entry which is preliminary data.</text>
</comment>
<dbReference type="Pfam" id="PF00339">
    <property type="entry name" value="Arrestin_N"/>
    <property type="match status" value="1"/>
</dbReference>
<dbReference type="GO" id="GO:0070086">
    <property type="term" value="P:ubiquitin-dependent endocytosis"/>
    <property type="evidence" value="ECO:0007669"/>
    <property type="project" value="TreeGrafter"/>
</dbReference>
<dbReference type="PANTHER" id="PTHR11188">
    <property type="entry name" value="ARRESTIN DOMAIN CONTAINING PROTEIN"/>
    <property type="match status" value="1"/>
</dbReference>
<feature type="region of interest" description="Disordered" evidence="1">
    <location>
        <begin position="1"/>
        <end position="22"/>
    </location>
</feature>
<organism evidence="3 4">
    <name type="scientific">Entomortierella chlamydospora</name>
    <dbReference type="NCBI Taxonomy" id="101097"/>
    <lineage>
        <taxon>Eukaryota</taxon>
        <taxon>Fungi</taxon>
        <taxon>Fungi incertae sedis</taxon>
        <taxon>Mucoromycota</taxon>
        <taxon>Mortierellomycotina</taxon>
        <taxon>Mortierellomycetes</taxon>
        <taxon>Mortierellales</taxon>
        <taxon>Mortierellaceae</taxon>
        <taxon>Entomortierella</taxon>
    </lineage>
</organism>
<feature type="compositionally biased region" description="Basic and acidic residues" evidence="1">
    <location>
        <begin position="1"/>
        <end position="12"/>
    </location>
</feature>
<dbReference type="GO" id="GO:0005829">
    <property type="term" value="C:cytosol"/>
    <property type="evidence" value="ECO:0007669"/>
    <property type="project" value="TreeGrafter"/>
</dbReference>
<gene>
    <name evidence="3" type="ORF">BGZ80_010822</name>
</gene>
<name>A0A9P6SZG0_9FUNG</name>
<dbReference type="GO" id="GO:0005886">
    <property type="term" value="C:plasma membrane"/>
    <property type="evidence" value="ECO:0007669"/>
    <property type="project" value="TreeGrafter"/>
</dbReference>
<dbReference type="Proteomes" id="UP000703661">
    <property type="component" value="Unassembled WGS sequence"/>
</dbReference>
<evidence type="ECO:0000259" key="2">
    <source>
        <dbReference type="SMART" id="SM01017"/>
    </source>
</evidence>
<dbReference type="InterPro" id="IPR050357">
    <property type="entry name" value="Arrestin_domain-protein"/>
</dbReference>
<dbReference type="SUPFAM" id="SSF81296">
    <property type="entry name" value="E set domains"/>
    <property type="match status" value="1"/>
</dbReference>
<dbReference type="InterPro" id="IPR011021">
    <property type="entry name" value="Arrestin-like_N"/>
</dbReference>
<dbReference type="GO" id="GO:0031625">
    <property type="term" value="F:ubiquitin protein ligase binding"/>
    <property type="evidence" value="ECO:0007669"/>
    <property type="project" value="TreeGrafter"/>
</dbReference>
<protein>
    <recommendedName>
        <fullName evidence="2">Arrestin C-terminal-like domain-containing protein</fullName>
    </recommendedName>
</protein>
<dbReference type="InterPro" id="IPR011022">
    <property type="entry name" value="Arrestin_C-like"/>
</dbReference>
<dbReference type="InterPro" id="IPR014756">
    <property type="entry name" value="Ig_E-set"/>
</dbReference>
<dbReference type="AlphaFoldDB" id="A0A9P6SZG0"/>
<dbReference type="EMBL" id="JAAAID010000799">
    <property type="protein sequence ID" value="KAG0013813.1"/>
    <property type="molecule type" value="Genomic_DNA"/>
</dbReference>
<dbReference type="Pfam" id="PF02752">
    <property type="entry name" value="Arrestin_C"/>
    <property type="match status" value="1"/>
</dbReference>